<name>A0ABQ5LZV2_9RHOB</name>
<evidence type="ECO:0000259" key="1">
    <source>
        <dbReference type="Pfam" id="PF01575"/>
    </source>
</evidence>
<comment type="caution">
    <text evidence="2">The sequence shown here is derived from an EMBL/GenBank/DDBJ whole genome shotgun (WGS) entry which is preliminary data.</text>
</comment>
<feature type="domain" description="MaoC-like" evidence="1">
    <location>
        <begin position="27"/>
        <end position="117"/>
    </location>
</feature>
<protein>
    <submittedName>
        <fullName evidence="2">Acyl dehydratase</fullName>
    </submittedName>
</protein>
<dbReference type="InterPro" id="IPR052342">
    <property type="entry name" value="MCH/BMMD"/>
</dbReference>
<dbReference type="RefSeq" id="WP_281843923.1">
    <property type="nucleotide sequence ID" value="NZ_BROH01000016.1"/>
</dbReference>
<keyword evidence="3" id="KW-1185">Reference proteome</keyword>
<dbReference type="InterPro" id="IPR002539">
    <property type="entry name" value="MaoC-like_dom"/>
</dbReference>
<reference evidence="2" key="1">
    <citation type="journal article" date="2023" name="Int. J. Syst. Evol. Microbiol.">
        <title>Sinisalibacter aestuarii sp. nov., isolated from estuarine sediment of the Arakawa River.</title>
        <authorList>
            <person name="Arafat S.T."/>
            <person name="Hirano S."/>
            <person name="Sato A."/>
            <person name="Takeuchi K."/>
            <person name="Yasuda T."/>
            <person name="Terahara T."/>
            <person name="Hamada M."/>
            <person name="Kobayashi T."/>
        </authorList>
    </citation>
    <scope>NUCLEOTIDE SEQUENCE</scope>
    <source>
        <strain evidence="2">B-399</strain>
    </source>
</reference>
<dbReference type="Proteomes" id="UP001144205">
    <property type="component" value="Unassembled WGS sequence"/>
</dbReference>
<organism evidence="2 3">
    <name type="scientific">Sinisalibacter aestuarii</name>
    <dbReference type="NCBI Taxonomy" id="2949426"/>
    <lineage>
        <taxon>Bacteria</taxon>
        <taxon>Pseudomonadati</taxon>
        <taxon>Pseudomonadota</taxon>
        <taxon>Alphaproteobacteria</taxon>
        <taxon>Rhodobacterales</taxon>
        <taxon>Roseobacteraceae</taxon>
        <taxon>Sinisalibacter</taxon>
    </lineage>
</organism>
<gene>
    <name evidence="2" type="ORF">STA1M1_38750</name>
</gene>
<dbReference type="InterPro" id="IPR029069">
    <property type="entry name" value="HotDog_dom_sf"/>
</dbReference>
<dbReference type="EMBL" id="BROH01000016">
    <property type="protein sequence ID" value="GKY90006.1"/>
    <property type="molecule type" value="Genomic_DNA"/>
</dbReference>
<dbReference type="Gene3D" id="3.10.129.10">
    <property type="entry name" value="Hotdog Thioesterase"/>
    <property type="match status" value="1"/>
</dbReference>
<dbReference type="PANTHER" id="PTHR43664">
    <property type="entry name" value="MONOAMINE OXIDASE-RELATED"/>
    <property type="match status" value="1"/>
</dbReference>
<dbReference type="PANTHER" id="PTHR43664:SF1">
    <property type="entry name" value="BETA-METHYLMALYL-COA DEHYDRATASE"/>
    <property type="match status" value="1"/>
</dbReference>
<dbReference type="Pfam" id="PF01575">
    <property type="entry name" value="MaoC_dehydratas"/>
    <property type="match status" value="1"/>
</dbReference>
<proteinExistence type="predicted"/>
<accession>A0ABQ5LZV2</accession>
<evidence type="ECO:0000313" key="2">
    <source>
        <dbReference type="EMBL" id="GKY90006.1"/>
    </source>
</evidence>
<dbReference type="SUPFAM" id="SSF54637">
    <property type="entry name" value="Thioesterase/thiol ester dehydrase-isomerase"/>
    <property type="match status" value="1"/>
</dbReference>
<sequence>MTDTGARVLGPGRYGLARLRPGDRIVTGTRTVSIADIDAFAALSGDRFAIHMDADAARRYGFADRVAHGLLVLSLVDGLKNAAPAQFDAIASLGWDWQFRAPVLAGDTIGAAITVRALTPSSSKPDRGVATLDFEVTNQRGEIVQTGVNRLMICR</sequence>
<evidence type="ECO:0000313" key="3">
    <source>
        <dbReference type="Proteomes" id="UP001144205"/>
    </source>
</evidence>